<accession>A0A075UQ34</accession>
<keyword evidence="2 5" id="KW-0812">Transmembrane</keyword>
<dbReference type="GO" id="GO:0005886">
    <property type="term" value="C:plasma membrane"/>
    <property type="evidence" value="ECO:0007669"/>
    <property type="project" value="UniProtKB-SubCell"/>
</dbReference>
<feature type="transmembrane region" description="Helical" evidence="5">
    <location>
        <begin position="36"/>
        <end position="60"/>
    </location>
</feature>
<keyword evidence="3 5" id="KW-1133">Transmembrane helix</keyword>
<dbReference type="PANTHER" id="PTHR23534">
    <property type="entry name" value="MFS PERMEASE"/>
    <property type="match status" value="1"/>
</dbReference>
<name>A0A075UQ34_9PSEU</name>
<dbReference type="AlphaFoldDB" id="A0A075UQ34"/>
<dbReference type="InterPro" id="IPR036259">
    <property type="entry name" value="MFS_trans_sf"/>
</dbReference>
<dbReference type="KEGG" id="aja:AJAP_17070"/>
<dbReference type="SUPFAM" id="SSF103473">
    <property type="entry name" value="MFS general substrate transporter"/>
    <property type="match status" value="1"/>
</dbReference>
<feature type="transmembrane region" description="Helical" evidence="5">
    <location>
        <begin position="205"/>
        <end position="229"/>
    </location>
</feature>
<reference evidence="7 8" key="1">
    <citation type="journal article" date="2014" name="J. Biotechnol.">
        <title>Complete genome sequence of the actinobacterium Amycolatopsis japonica MG417-CF17(T) (=DSM 44213T) producing (S,S)-N,N'-ethylenediaminedisuccinic acid.</title>
        <authorList>
            <person name="Stegmann E."/>
            <person name="Albersmeier A."/>
            <person name="Spohn M."/>
            <person name="Gert H."/>
            <person name="Weber T."/>
            <person name="Wohlleben W."/>
            <person name="Kalinowski J."/>
            <person name="Ruckert C."/>
        </authorList>
    </citation>
    <scope>NUCLEOTIDE SEQUENCE [LARGE SCALE GENOMIC DNA]</scope>
    <source>
        <strain evidence="8">MG417-CF17 (DSM 44213)</strain>
    </source>
</reference>
<comment type="subcellular location">
    <subcellularLocation>
        <location evidence="1">Cell membrane</location>
        <topology evidence="1">Multi-pass membrane protein</topology>
    </subcellularLocation>
</comment>
<feature type="domain" description="Major facilitator superfamily (MFS) profile" evidence="6">
    <location>
        <begin position="1"/>
        <end position="385"/>
    </location>
</feature>
<feature type="transmembrane region" description="Helical" evidence="5">
    <location>
        <begin position="361"/>
        <end position="379"/>
    </location>
</feature>
<dbReference type="eggNOG" id="COG0477">
    <property type="taxonomic scope" value="Bacteria"/>
</dbReference>
<dbReference type="Gene3D" id="1.20.1250.20">
    <property type="entry name" value="MFS general substrate transporter like domains"/>
    <property type="match status" value="1"/>
</dbReference>
<dbReference type="Pfam" id="PF07690">
    <property type="entry name" value="MFS_1"/>
    <property type="match status" value="1"/>
</dbReference>
<dbReference type="GO" id="GO:0022857">
    <property type="term" value="F:transmembrane transporter activity"/>
    <property type="evidence" value="ECO:0007669"/>
    <property type="project" value="InterPro"/>
</dbReference>
<keyword evidence="4 5" id="KW-0472">Membrane</keyword>
<dbReference type="STRING" id="208439.AJAP_17070"/>
<dbReference type="PROSITE" id="PS50850">
    <property type="entry name" value="MFS"/>
    <property type="match status" value="1"/>
</dbReference>
<protein>
    <submittedName>
        <fullName evidence="7">Major facilitator superfamily transporter</fullName>
    </submittedName>
</protein>
<dbReference type="HOGENOM" id="CLU_047644_0_0_11"/>
<feature type="transmembrane region" description="Helical" evidence="5">
    <location>
        <begin position="241"/>
        <end position="264"/>
    </location>
</feature>
<sequence length="394" mass="39243">MKPMFALFMGVACLSTAVVGLSTTAALIMVEHAGAAWSGLPSAVLVLGSAMGSLSSGALAARFGRRLVLVLLYGAAVTGALVSFAGVLGGSVLALVAGMPLIGFGNSGAQLSRYTAADLSPEHRKGFALSTMVWAGTVGAVAGPALIAPAAARAEAVDLPALSGPIAAGAIVVAIAVVAVATLPRGLAVPAEGAPERERMSVRNPAVLGPLVAMVGAQLAMVAVMTMTPVQLHEHGQGLDVVGWVLSAHLVGMFALAPLSGWIADRWGGRAAILGGIGTLTVAAVTVIGAPDSHHVGIPVALFLLGYGWNLVFVGGSSMLSRDLPAAQRSRAQGTVDAFVWGTSAGASLLAGQLFGLGGYVLVGVAGGLCALAPLAVLARRPVVREPGEKAGLR</sequence>
<evidence type="ECO:0000256" key="2">
    <source>
        <dbReference type="ARBA" id="ARBA00022692"/>
    </source>
</evidence>
<feature type="transmembrane region" description="Helical" evidence="5">
    <location>
        <begin position="296"/>
        <end position="315"/>
    </location>
</feature>
<dbReference type="InterPro" id="IPR020846">
    <property type="entry name" value="MFS_dom"/>
</dbReference>
<evidence type="ECO:0000256" key="4">
    <source>
        <dbReference type="ARBA" id="ARBA00023136"/>
    </source>
</evidence>
<dbReference type="Proteomes" id="UP000028492">
    <property type="component" value="Chromosome"/>
</dbReference>
<feature type="transmembrane region" description="Helical" evidence="5">
    <location>
        <begin position="271"/>
        <end position="290"/>
    </location>
</feature>
<feature type="transmembrane region" description="Helical" evidence="5">
    <location>
        <begin position="67"/>
        <end position="86"/>
    </location>
</feature>
<evidence type="ECO:0000256" key="5">
    <source>
        <dbReference type="SAM" id="Phobius"/>
    </source>
</evidence>
<feature type="transmembrane region" description="Helical" evidence="5">
    <location>
        <begin position="336"/>
        <end position="355"/>
    </location>
</feature>
<evidence type="ECO:0000313" key="7">
    <source>
        <dbReference type="EMBL" id="AIG76282.1"/>
    </source>
</evidence>
<evidence type="ECO:0000256" key="3">
    <source>
        <dbReference type="ARBA" id="ARBA00022989"/>
    </source>
</evidence>
<gene>
    <name evidence="7" type="ORF">AJAP_17070</name>
</gene>
<dbReference type="PANTHER" id="PTHR23534:SF1">
    <property type="entry name" value="MAJOR FACILITATOR SUPERFAMILY PROTEIN"/>
    <property type="match status" value="1"/>
</dbReference>
<feature type="transmembrane region" description="Helical" evidence="5">
    <location>
        <begin position="92"/>
        <end position="111"/>
    </location>
</feature>
<dbReference type="InterPro" id="IPR011701">
    <property type="entry name" value="MFS"/>
</dbReference>
<keyword evidence="8" id="KW-1185">Reference proteome</keyword>
<organism evidence="7 8">
    <name type="scientific">Amycolatopsis japonica</name>
    <dbReference type="NCBI Taxonomy" id="208439"/>
    <lineage>
        <taxon>Bacteria</taxon>
        <taxon>Bacillati</taxon>
        <taxon>Actinomycetota</taxon>
        <taxon>Actinomycetes</taxon>
        <taxon>Pseudonocardiales</taxon>
        <taxon>Pseudonocardiaceae</taxon>
        <taxon>Amycolatopsis</taxon>
        <taxon>Amycolatopsis japonica group</taxon>
    </lineage>
</organism>
<dbReference type="RefSeq" id="WP_038512678.1">
    <property type="nucleotide sequence ID" value="NZ_CP008953.1"/>
</dbReference>
<feature type="transmembrane region" description="Helical" evidence="5">
    <location>
        <begin position="164"/>
        <end position="184"/>
    </location>
</feature>
<evidence type="ECO:0000313" key="8">
    <source>
        <dbReference type="Proteomes" id="UP000028492"/>
    </source>
</evidence>
<dbReference type="EMBL" id="CP008953">
    <property type="protein sequence ID" value="AIG76282.1"/>
    <property type="molecule type" value="Genomic_DNA"/>
</dbReference>
<evidence type="ECO:0000259" key="6">
    <source>
        <dbReference type="PROSITE" id="PS50850"/>
    </source>
</evidence>
<proteinExistence type="predicted"/>
<feature type="transmembrane region" description="Helical" evidence="5">
    <location>
        <begin position="132"/>
        <end position="152"/>
    </location>
</feature>
<evidence type="ECO:0000256" key="1">
    <source>
        <dbReference type="ARBA" id="ARBA00004651"/>
    </source>
</evidence>